<dbReference type="PROSITE" id="PS51257">
    <property type="entry name" value="PROKAR_LIPOPROTEIN"/>
    <property type="match status" value="1"/>
</dbReference>
<protein>
    <submittedName>
        <fullName evidence="1">Uncharacterized protein</fullName>
    </submittedName>
</protein>
<sequence>MGKLFIRHCVMMMCDEKKYNPQGGSILACIITQGRLRCTCQPCAIESITPMGYGHTAWFGGDG</sequence>
<dbReference type="Proteomes" id="UP000190065">
    <property type="component" value="Unassembled WGS sequence"/>
</dbReference>
<dbReference type="EMBL" id="FUXK01000005">
    <property type="protein sequence ID" value="SJZ62394.1"/>
    <property type="molecule type" value="Genomic_DNA"/>
</dbReference>
<dbReference type="RefSeq" id="WP_144006197.1">
    <property type="nucleotide sequence ID" value="NZ_FUXK01000005.1"/>
</dbReference>
<accession>A0A1T4M6P1</accession>
<gene>
    <name evidence="1" type="ORF">SAMN02745202_00641</name>
</gene>
<name>A0A1T4M6P1_9BACT</name>
<evidence type="ECO:0000313" key="1">
    <source>
        <dbReference type="EMBL" id="SJZ62394.1"/>
    </source>
</evidence>
<proteinExistence type="predicted"/>
<dbReference type="AlphaFoldDB" id="A0A1T4M6P1"/>
<organism evidence="1 2">
    <name type="scientific">Segatella oulorum</name>
    <dbReference type="NCBI Taxonomy" id="28136"/>
    <lineage>
        <taxon>Bacteria</taxon>
        <taxon>Pseudomonadati</taxon>
        <taxon>Bacteroidota</taxon>
        <taxon>Bacteroidia</taxon>
        <taxon>Bacteroidales</taxon>
        <taxon>Prevotellaceae</taxon>
        <taxon>Segatella</taxon>
    </lineage>
</organism>
<evidence type="ECO:0000313" key="2">
    <source>
        <dbReference type="Proteomes" id="UP000190065"/>
    </source>
</evidence>
<reference evidence="1 2" key="1">
    <citation type="submission" date="2017-02" db="EMBL/GenBank/DDBJ databases">
        <authorList>
            <person name="Peterson S.W."/>
        </authorList>
    </citation>
    <scope>NUCLEOTIDE SEQUENCE [LARGE SCALE GENOMIC DNA]</scope>
    <source>
        <strain evidence="1 2">ATCC 43324</strain>
    </source>
</reference>